<dbReference type="SFLD" id="SFLDG01129">
    <property type="entry name" value="C1.5:_HAD__Beta-PGM__Phosphata"/>
    <property type="match status" value="1"/>
</dbReference>
<dbReference type="SFLD" id="SFLDS00003">
    <property type="entry name" value="Haloacid_Dehalogenase"/>
    <property type="match status" value="1"/>
</dbReference>
<protein>
    <submittedName>
        <fullName evidence="5">HAD family hydrolase</fullName>
        <ecNumber evidence="5">3.1.3.-</ecNumber>
    </submittedName>
</protein>
<dbReference type="NCBIfam" id="TIGR01509">
    <property type="entry name" value="HAD-SF-IA-v3"/>
    <property type="match status" value="1"/>
</dbReference>
<proteinExistence type="predicted"/>
<organism evidence="5 6">
    <name type="scientific">Leptotrichia hongkongensis</name>
    <dbReference type="NCBI Taxonomy" id="554406"/>
    <lineage>
        <taxon>Bacteria</taxon>
        <taxon>Fusobacteriati</taxon>
        <taxon>Fusobacteriota</taxon>
        <taxon>Fusobacteriia</taxon>
        <taxon>Fusobacteriales</taxon>
        <taxon>Leptotrichiaceae</taxon>
        <taxon>Leptotrichia</taxon>
    </lineage>
</organism>
<dbReference type="EC" id="3.1.3.-" evidence="5"/>
<dbReference type="Pfam" id="PF13419">
    <property type="entry name" value="HAD_2"/>
    <property type="match status" value="1"/>
</dbReference>
<dbReference type="Gene3D" id="3.40.50.1000">
    <property type="entry name" value="HAD superfamily/HAD-like"/>
    <property type="match status" value="1"/>
</dbReference>
<evidence type="ECO:0000256" key="3">
    <source>
        <dbReference type="ARBA" id="ARBA00022801"/>
    </source>
</evidence>
<dbReference type="InterPro" id="IPR006439">
    <property type="entry name" value="HAD-SF_hydro_IA"/>
</dbReference>
<name>A0ABV4S4Q6_9FUSO</name>
<dbReference type="RefSeq" id="WP_372582646.1">
    <property type="nucleotide sequence ID" value="NZ_JBGORW010000004.1"/>
</dbReference>
<evidence type="ECO:0000256" key="2">
    <source>
        <dbReference type="ARBA" id="ARBA00022723"/>
    </source>
</evidence>
<dbReference type="EMBL" id="JBGORW010000004">
    <property type="protein sequence ID" value="MFA3799340.1"/>
    <property type="molecule type" value="Genomic_DNA"/>
</dbReference>
<comment type="caution">
    <text evidence="5">The sequence shown here is derived from an EMBL/GenBank/DDBJ whole genome shotgun (WGS) entry which is preliminary data.</text>
</comment>
<dbReference type="PRINTS" id="PR00413">
    <property type="entry name" value="HADHALOGNASE"/>
</dbReference>
<sequence>MVKAVIFDLDDTLYNYNELNEQGINEICKYTCQNLKISKEHFYKAFDKAKKDVKSTLGNVASSHNRLLYCQKTLENLNENPFSIALEMYEVYWQHILKNMKLNDNVLEVLEFSKQKKIKIGICTDLTVHIQHRKIRKLGIDKYIDAIVTSEEVGVEKPDFKMYNKILEKLDVTPEESLFVGDSLKKDVLGSIEYGMKALWYSKTGSDKCRSIQDFNELLEILKNDRFK</sequence>
<dbReference type="InterPro" id="IPR023214">
    <property type="entry name" value="HAD_sf"/>
</dbReference>
<dbReference type="Proteomes" id="UP001571581">
    <property type="component" value="Unassembled WGS sequence"/>
</dbReference>
<dbReference type="InterPro" id="IPR041492">
    <property type="entry name" value="HAD_2"/>
</dbReference>
<dbReference type="InterPro" id="IPR036412">
    <property type="entry name" value="HAD-like_sf"/>
</dbReference>
<dbReference type="InterPro" id="IPR051400">
    <property type="entry name" value="HAD-like_hydrolase"/>
</dbReference>
<evidence type="ECO:0000256" key="1">
    <source>
        <dbReference type="ARBA" id="ARBA00001946"/>
    </source>
</evidence>
<keyword evidence="3 5" id="KW-0378">Hydrolase</keyword>
<dbReference type="NCBIfam" id="TIGR01549">
    <property type="entry name" value="HAD-SF-IA-v1"/>
    <property type="match status" value="1"/>
</dbReference>
<dbReference type="PANTHER" id="PTHR46470">
    <property type="entry name" value="N-ACYLNEURAMINATE-9-PHOSPHATASE"/>
    <property type="match status" value="1"/>
</dbReference>
<evidence type="ECO:0000313" key="6">
    <source>
        <dbReference type="Proteomes" id="UP001571581"/>
    </source>
</evidence>
<dbReference type="SFLD" id="SFLDG01135">
    <property type="entry name" value="C1.5.6:_HAD__Beta-PGM__Phospha"/>
    <property type="match status" value="1"/>
</dbReference>
<dbReference type="PANTHER" id="PTHR46470:SF2">
    <property type="entry name" value="GLYCERALDEHYDE 3-PHOSPHATE PHOSPHATASE"/>
    <property type="match status" value="1"/>
</dbReference>
<keyword evidence="2" id="KW-0479">Metal-binding</keyword>
<accession>A0ABV4S4Q6</accession>
<comment type="cofactor">
    <cofactor evidence="1">
        <name>Mg(2+)</name>
        <dbReference type="ChEBI" id="CHEBI:18420"/>
    </cofactor>
</comment>
<gene>
    <name evidence="5" type="ORF">ACEG17_03975</name>
</gene>
<evidence type="ECO:0000256" key="4">
    <source>
        <dbReference type="ARBA" id="ARBA00022842"/>
    </source>
</evidence>
<evidence type="ECO:0000313" key="5">
    <source>
        <dbReference type="EMBL" id="MFA3799340.1"/>
    </source>
</evidence>
<reference evidence="5 6" key="1">
    <citation type="submission" date="2024-07" db="EMBL/GenBank/DDBJ databases">
        <authorList>
            <person name="Li X.-J."/>
            <person name="Wang X."/>
        </authorList>
    </citation>
    <scope>NUCLEOTIDE SEQUENCE [LARGE SCALE GENOMIC DNA]</scope>
    <source>
        <strain evidence="5 6">DSM 23441</strain>
    </source>
</reference>
<dbReference type="GO" id="GO:0016787">
    <property type="term" value="F:hydrolase activity"/>
    <property type="evidence" value="ECO:0007669"/>
    <property type="project" value="UniProtKB-KW"/>
</dbReference>
<keyword evidence="4" id="KW-0460">Magnesium</keyword>
<keyword evidence="6" id="KW-1185">Reference proteome</keyword>
<dbReference type="Gene3D" id="1.10.150.520">
    <property type="match status" value="1"/>
</dbReference>
<dbReference type="SUPFAM" id="SSF56784">
    <property type="entry name" value="HAD-like"/>
    <property type="match status" value="1"/>
</dbReference>